<dbReference type="GeneID" id="111601454"/>
<dbReference type="PANTHER" id="PTHR20993">
    <property type="entry name" value="GH07914P"/>
    <property type="match status" value="1"/>
</dbReference>
<reference evidence="3" key="1">
    <citation type="submission" date="2025-08" db="UniProtKB">
        <authorList>
            <consortium name="RefSeq"/>
        </authorList>
    </citation>
    <scope>IDENTIFICATION</scope>
    <source>
        <strain evidence="3">15085-1641.00</strain>
        <tissue evidence="3">Whole body</tissue>
    </source>
</reference>
<protein>
    <submittedName>
        <fullName evidence="3">Uncharacterized protein LOC111601454</fullName>
    </submittedName>
</protein>
<evidence type="ECO:0000313" key="2">
    <source>
        <dbReference type="Proteomes" id="UP000504633"/>
    </source>
</evidence>
<dbReference type="OMA" id="MWNTADC"/>
<dbReference type="Gene3D" id="3.15.10.30">
    <property type="entry name" value="Haemolymph juvenile hormone binding protein"/>
    <property type="match status" value="1"/>
</dbReference>
<dbReference type="SMART" id="SM00700">
    <property type="entry name" value="JHBP"/>
    <property type="match status" value="1"/>
</dbReference>
<accession>A0A6J1M1U0</accession>
<feature type="signal peptide" evidence="1">
    <location>
        <begin position="1"/>
        <end position="17"/>
    </location>
</feature>
<gene>
    <name evidence="3" type="primary">LOC111601454</name>
</gene>
<name>A0A6J1M1U0_DROHY</name>
<dbReference type="RefSeq" id="XP_023173800.2">
    <property type="nucleotide sequence ID" value="XM_023318032.2"/>
</dbReference>
<dbReference type="AlphaFoldDB" id="A0A6J1M1U0"/>
<dbReference type="KEGG" id="dhe:111601454"/>
<sequence>MIGKCVLLALLVAFASASPVAQDNGMVDFREALDMFINAYKKMMPCGFAADNIPAMAPLTVDFFPFDYVNGETHLKGNVSNIRVSGLNNFQILSGSYNQSTLHATFDVMYPALQILGSYEVEGVLSIGGLLMPIRQKVLINKKITDWRFVGKYTFGQSLTNSNGLRIKDFNLQYLVGGVVAANWDQYMDIAGNNYFNSFINSFSVLFTEEIQPYVTPLYEKYVLPTLNDLLSNLNMAELINYLTSQAEMWNTADCSAQA</sequence>
<dbReference type="InterPro" id="IPR010562">
    <property type="entry name" value="Haemolymph_juvenile_hormone-bd"/>
</dbReference>
<feature type="chain" id="PRO_5026690140" evidence="1">
    <location>
        <begin position="18"/>
        <end position="259"/>
    </location>
</feature>
<keyword evidence="1" id="KW-0732">Signal</keyword>
<evidence type="ECO:0000256" key="1">
    <source>
        <dbReference type="SAM" id="SignalP"/>
    </source>
</evidence>
<keyword evidence="2" id="KW-1185">Reference proteome</keyword>
<dbReference type="PANTHER" id="PTHR20993:SF0">
    <property type="entry name" value="GH07914P"/>
    <property type="match status" value="1"/>
</dbReference>
<organism evidence="2 3">
    <name type="scientific">Drosophila hydei</name>
    <name type="common">Fruit fly</name>
    <dbReference type="NCBI Taxonomy" id="7224"/>
    <lineage>
        <taxon>Eukaryota</taxon>
        <taxon>Metazoa</taxon>
        <taxon>Ecdysozoa</taxon>
        <taxon>Arthropoda</taxon>
        <taxon>Hexapoda</taxon>
        <taxon>Insecta</taxon>
        <taxon>Pterygota</taxon>
        <taxon>Neoptera</taxon>
        <taxon>Endopterygota</taxon>
        <taxon>Diptera</taxon>
        <taxon>Brachycera</taxon>
        <taxon>Muscomorpha</taxon>
        <taxon>Ephydroidea</taxon>
        <taxon>Drosophilidae</taxon>
        <taxon>Drosophila</taxon>
    </lineage>
</organism>
<proteinExistence type="predicted"/>
<dbReference type="InterPro" id="IPR038606">
    <property type="entry name" value="To_sf"/>
</dbReference>
<dbReference type="Pfam" id="PF06585">
    <property type="entry name" value="JHBP"/>
    <property type="match status" value="1"/>
</dbReference>
<evidence type="ECO:0000313" key="3">
    <source>
        <dbReference type="RefSeq" id="XP_023173800.2"/>
    </source>
</evidence>
<dbReference type="Proteomes" id="UP000504633">
    <property type="component" value="Unplaced"/>
</dbReference>
<dbReference type="OrthoDB" id="6370791at2759"/>